<accession>A0A6A5H7M5</accession>
<protein>
    <recommendedName>
        <fullName evidence="12">C2H2-type domain-containing protein</fullName>
    </recommendedName>
</protein>
<dbReference type="InterPro" id="IPR036236">
    <property type="entry name" value="Znf_C2H2_sf"/>
</dbReference>
<dbReference type="RefSeq" id="XP_003094383.2">
    <property type="nucleotide sequence ID" value="XM_003094335.2"/>
</dbReference>
<keyword evidence="4 10" id="KW-0863">Zinc-finger</keyword>
<reference evidence="13 14" key="1">
    <citation type="submission" date="2019-12" db="EMBL/GenBank/DDBJ databases">
        <title>Chromosome-level assembly of the Caenorhabditis remanei genome.</title>
        <authorList>
            <person name="Teterina A.A."/>
            <person name="Willis J.H."/>
            <person name="Phillips P.C."/>
        </authorList>
    </citation>
    <scope>NUCLEOTIDE SEQUENCE [LARGE SCALE GENOMIC DNA]</scope>
    <source>
        <strain evidence="13 14">PX506</strain>
        <tissue evidence="13">Whole organism</tissue>
    </source>
</reference>
<feature type="domain" description="C2H2-type" evidence="12">
    <location>
        <begin position="359"/>
        <end position="387"/>
    </location>
</feature>
<feature type="domain" description="C2H2-type" evidence="12">
    <location>
        <begin position="258"/>
        <end position="281"/>
    </location>
</feature>
<proteinExistence type="predicted"/>
<dbReference type="KEGG" id="crq:GCK72_003683"/>
<keyword evidence="7" id="KW-0238">DNA-binding</keyword>
<feature type="domain" description="C2H2-type" evidence="12">
    <location>
        <begin position="232"/>
        <end position="259"/>
    </location>
</feature>
<feature type="compositionally biased region" description="Low complexity" evidence="11">
    <location>
        <begin position="97"/>
        <end position="114"/>
    </location>
</feature>
<comment type="subcellular location">
    <subcellularLocation>
        <location evidence="1">Nucleus</location>
    </subcellularLocation>
</comment>
<keyword evidence="5" id="KW-0862">Zinc</keyword>
<evidence type="ECO:0000256" key="7">
    <source>
        <dbReference type="ARBA" id="ARBA00023125"/>
    </source>
</evidence>
<evidence type="ECO:0000313" key="13">
    <source>
        <dbReference type="EMBL" id="KAF1763738.1"/>
    </source>
</evidence>
<dbReference type="GO" id="GO:0000981">
    <property type="term" value="F:DNA-binding transcription factor activity, RNA polymerase II-specific"/>
    <property type="evidence" value="ECO:0007669"/>
    <property type="project" value="TreeGrafter"/>
</dbReference>
<dbReference type="GO" id="GO:0008270">
    <property type="term" value="F:zinc ion binding"/>
    <property type="evidence" value="ECO:0007669"/>
    <property type="project" value="UniProtKB-KW"/>
</dbReference>
<dbReference type="FunFam" id="3.30.160.60:FF:000064">
    <property type="entry name" value="Early growth response protein 3"/>
    <property type="match status" value="1"/>
</dbReference>
<dbReference type="EMBL" id="WUAV01000002">
    <property type="protein sequence ID" value="KAF1763738.1"/>
    <property type="molecule type" value="Genomic_DNA"/>
</dbReference>
<evidence type="ECO:0000256" key="1">
    <source>
        <dbReference type="ARBA" id="ARBA00004123"/>
    </source>
</evidence>
<dbReference type="PANTHER" id="PTHR24379">
    <property type="entry name" value="KRAB AND ZINC FINGER DOMAIN-CONTAINING"/>
    <property type="match status" value="1"/>
</dbReference>
<evidence type="ECO:0000256" key="2">
    <source>
        <dbReference type="ARBA" id="ARBA00022723"/>
    </source>
</evidence>
<evidence type="ECO:0000256" key="3">
    <source>
        <dbReference type="ARBA" id="ARBA00022737"/>
    </source>
</evidence>
<name>A0A6A5H7M5_CAERE</name>
<dbReference type="CTD" id="9812989"/>
<evidence type="ECO:0000256" key="5">
    <source>
        <dbReference type="ARBA" id="ARBA00022833"/>
    </source>
</evidence>
<dbReference type="SMART" id="SM00355">
    <property type="entry name" value="ZnF_C2H2"/>
    <property type="match status" value="7"/>
</dbReference>
<sequence length="424" mass="48873">MNDLLIHDPCSMVIYEEEVTTAHEIPATGRHWSDEKSVGYELTDTKCYKTPSGVQKTATIQREQLSTSKEQMTEQIVEMDGEYSIEGTDMLYVPCLPSTSTSPPSNDPTVSSTSQHFSHQPEPLRRMAIKIGERVLRFKVINATDAPEAPIDPSDGWISDPKPLTAPKALAGLYHCANCKTYFGNKEVYQRHVLEVHGDARPFRCFNCGMRFANKTSMTHHLKDHSLLKPMYSCDYCPRIFAKLESKMRHHKLHFTRSTCQQCMRFFTTEEALRNHQSTAHPANFDEGPPPEDLLPNGKTARFSCNYCNLRFHFKKDMLVHERVHTGEKPYECGYCMKSFAQSQALTAHIRTHTRETPYQCRKCTKSFRDNSCLRKHELSAHTDTPIVRAIPPEYTEEIEKQIDLQRVKKHQQMMVDRHPNFRM</sequence>
<keyword evidence="3" id="KW-0677">Repeat</keyword>
<dbReference type="GO" id="GO:0000977">
    <property type="term" value="F:RNA polymerase II transcription regulatory region sequence-specific DNA binding"/>
    <property type="evidence" value="ECO:0007669"/>
    <property type="project" value="TreeGrafter"/>
</dbReference>
<dbReference type="PROSITE" id="PS00028">
    <property type="entry name" value="ZINC_FINGER_C2H2_1"/>
    <property type="match status" value="7"/>
</dbReference>
<feature type="region of interest" description="Disordered" evidence="11">
    <location>
        <begin position="97"/>
        <end position="122"/>
    </location>
</feature>
<dbReference type="Proteomes" id="UP000483820">
    <property type="component" value="Chromosome II"/>
</dbReference>
<feature type="domain" description="C2H2-type" evidence="12">
    <location>
        <begin position="174"/>
        <end position="202"/>
    </location>
</feature>
<evidence type="ECO:0000256" key="8">
    <source>
        <dbReference type="ARBA" id="ARBA00023163"/>
    </source>
</evidence>
<dbReference type="PANTHER" id="PTHR24379:SF127">
    <property type="entry name" value="BLOODY FINGERS-RELATED"/>
    <property type="match status" value="1"/>
</dbReference>
<keyword evidence="6" id="KW-0805">Transcription regulation</keyword>
<evidence type="ECO:0000313" key="14">
    <source>
        <dbReference type="Proteomes" id="UP000483820"/>
    </source>
</evidence>
<keyword evidence="9" id="KW-0539">Nucleus</keyword>
<dbReference type="GeneID" id="9812989"/>
<dbReference type="SUPFAM" id="SSF57667">
    <property type="entry name" value="beta-beta-alpha zinc fingers"/>
    <property type="match status" value="3"/>
</dbReference>
<gene>
    <name evidence="13" type="ORF">GCK72_003683</name>
</gene>
<dbReference type="GO" id="GO:0005634">
    <property type="term" value="C:nucleus"/>
    <property type="evidence" value="ECO:0007669"/>
    <property type="project" value="UniProtKB-SubCell"/>
</dbReference>
<dbReference type="Gene3D" id="3.30.160.60">
    <property type="entry name" value="Classic Zinc Finger"/>
    <property type="match status" value="5"/>
</dbReference>
<evidence type="ECO:0000256" key="4">
    <source>
        <dbReference type="ARBA" id="ARBA00022771"/>
    </source>
</evidence>
<evidence type="ECO:0000256" key="6">
    <source>
        <dbReference type="ARBA" id="ARBA00023015"/>
    </source>
</evidence>
<evidence type="ECO:0000256" key="9">
    <source>
        <dbReference type="ARBA" id="ARBA00023242"/>
    </source>
</evidence>
<organism evidence="13 14">
    <name type="scientific">Caenorhabditis remanei</name>
    <name type="common">Caenorhabditis vulgaris</name>
    <dbReference type="NCBI Taxonomy" id="31234"/>
    <lineage>
        <taxon>Eukaryota</taxon>
        <taxon>Metazoa</taxon>
        <taxon>Ecdysozoa</taxon>
        <taxon>Nematoda</taxon>
        <taxon>Chromadorea</taxon>
        <taxon>Rhabditida</taxon>
        <taxon>Rhabditina</taxon>
        <taxon>Rhabditomorpha</taxon>
        <taxon>Rhabditoidea</taxon>
        <taxon>Rhabditidae</taxon>
        <taxon>Peloderinae</taxon>
        <taxon>Caenorhabditis</taxon>
    </lineage>
</organism>
<keyword evidence="2" id="KW-0479">Metal-binding</keyword>
<dbReference type="Pfam" id="PF00096">
    <property type="entry name" value="zf-C2H2"/>
    <property type="match status" value="2"/>
</dbReference>
<evidence type="ECO:0000256" key="10">
    <source>
        <dbReference type="PROSITE-ProRule" id="PRU00042"/>
    </source>
</evidence>
<feature type="domain" description="C2H2-type" evidence="12">
    <location>
        <begin position="203"/>
        <end position="230"/>
    </location>
</feature>
<dbReference type="AlphaFoldDB" id="A0A6A5H7M5"/>
<feature type="domain" description="C2H2-type" evidence="12">
    <location>
        <begin position="331"/>
        <end position="358"/>
    </location>
</feature>
<comment type="caution">
    <text evidence="13">The sequence shown here is derived from an EMBL/GenBank/DDBJ whole genome shotgun (WGS) entry which is preliminary data.</text>
</comment>
<evidence type="ECO:0000256" key="11">
    <source>
        <dbReference type="SAM" id="MobiDB-lite"/>
    </source>
</evidence>
<dbReference type="InterPro" id="IPR013087">
    <property type="entry name" value="Znf_C2H2_type"/>
</dbReference>
<keyword evidence="8" id="KW-0804">Transcription</keyword>
<feature type="domain" description="C2H2-type" evidence="12">
    <location>
        <begin position="303"/>
        <end position="330"/>
    </location>
</feature>
<dbReference type="PROSITE" id="PS50157">
    <property type="entry name" value="ZINC_FINGER_C2H2_2"/>
    <property type="match status" value="7"/>
</dbReference>
<evidence type="ECO:0000259" key="12">
    <source>
        <dbReference type="PROSITE" id="PS50157"/>
    </source>
</evidence>